<keyword evidence="10" id="KW-1185">Reference proteome</keyword>
<sequence>MRLIAIIFSLYVFVSACYASKRWPNHDISTLKLLQLVHRHGERAPTSFPDNDPYKDTKYWVEGVGELTTKGKYRLYKLGEFIRQEYSDYLGDKYSPREVYVRSSITDRCIESTSSLLAGAYPPKQPDWQWNNGTDAKLGLVWQPFPIETFMPHSDDLVCNEGKPCAAVNNEMTKIYNRPELKEFVEKNKQLYENVSKIVGKHIKSIGSAASLYDILKIETDHNYFWNHSWTKEEETRVINELYNSWQMQWRYDWDSPVIQRLRGGGLTKELNANYQKVVDNRNDRKLYVYSTHDAVVAALMKALNISDGKAPPFGFGASNASKRWPDHDISTLKLLQLVHRHGERPPYAFPPKDTYSASKYWVEGVGELTTKGKYRLYKLGEFIRQEYNDYLGDKYSPREVYVRSSITDRCIESTSSLLAGAYPPKQPEWQWNKGEDAKLGLVWQPFPIQTFMPHEDDLVCNQDKECPIVDKEKAKIYERPELKKFVEDNKELYANMTKATGWAISTIADASTLYDTLKIESDHNYFWNSTWTKEEEQHILDQLLVSRNTEFKYDWDSPIIKRLRGGGLAKELTKNFNKVVNKSNEKKLYVYSTHDTTVAALINAMNFPNHVFPPFGATLLLELHQNNKTNDYFVRAFYQNETTINEGIPHALSWGDCANL</sequence>
<dbReference type="Gene3D" id="3.40.50.1240">
    <property type="entry name" value="Phosphoglycerate mutase-like"/>
    <property type="match status" value="2"/>
</dbReference>
<dbReference type="PANTHER" id="PTHR11567">
    <property type="entry name" value="ACID PHOSPHATASE-RELATED"/>
    <property type="match status" value="1"/>
</dbReference>
<evidence type="ECO:0000313" key="9">
    <source>
        <dbReference type="EMBL" id="CAD7655110.1"/>
    </source>
</evidence>
<keyword evidence="4 8" id="KW-0732">Signal</keyword>
<evidence type="ECO:0000256" key="1">
    <source>
        <dbReference type="ARBA" id="ARBA00000032"/>
    </source>
</evidence>
<dbReference type="InterPro" id="IPR000560">
    <property type="entry name" value="His_Pase_clade-2"/>
</dbReference>
<dbReference type="EC" id="3.1.3.2" evidence="3"/>
<dbReference type="PANTHER" id="PTHR11567:SF211">
    <property type="entry name" value="PROSTATIC ACID PHOSPHATASE"/>
    <property type="match status" value="1"/>
</dbReference>
<dbReference type="AlphaFoldDB" id="A0A7R9MA43"/>
<evidence type="ECO:0000256" key="5">
    <source>
        <dbReference type="ARBA" id="ARBA00022801"/>
    </source>
</evidence>
<evidence type="ECO:0000256" key="6">
    <source>
        <dbReference type="ARBA" id="ARBA00023157"/>
    </source>
</evidence>
<keyword evidence="7" id="KW-0325">Glycoprotein</keyword>
<dbReference type="PROSITE" id="PS51257">
    <property type="entry name" value="PROKAR_LIPOPROTEIN"/>
    <property type="match status" value="1"/>
</dbReference>
<protein>
    <recommendedName>
        <fullName evidence="3">acid phosphatase</fullName>
        <ecNumber evidence="3">3.1.3.2</ecNumber>
    </recommendedName>
</protein>
<name>A0A7R9MA43_9ACAR</name>
<dbReference type="PROSITE" id="PS00616">
    <property type="entry name" value="HIS_ACID_PHOSPHAT_1"/>
    <property type="match status" value="2"/>
</dbReference>
<dbReference type="InterPro" id="IPR029033">
    <property type="entry name" value="His_PPase_superfam"/>
</dbReference>
<dbReference type="CDD" id="cd07061">
    <property type="entry name" value="HP_HAP_like"/>
    <property type="match status" value="2"/>
</dbReference>
<dbReference type="EMBL" id="OC923853">
    <property type="protein sequence ID" value="CAD7655110.1"/>
    <property type="molecule type" value="Genomic_DNA"/>
</dbReference>
<organism evidence="9">
    <name type="scientific">Oppiella nova</name>
    <dbReference type="NCBI Taxonomy" id="334625"/>
    <lineage>
        <taxon>Eukaryota</taxon>
        <taxon>Metazoa</taxon>
        <taxon>Ecdysozoa</taxon>
        <taxon>Arthropoda</taxon>
        <taxon>Chelicerata</taxon>
        <taxon>Arachnida</taxon>
        <taxon>Acari</taxon>
        <taxon>Acariformes</taxon>
        <taxon>Sarcoptiformes</taxon>
        <taxon>Oribatida</taxon>
        <taxon>Brachypylina</taxon>
        <taxon>Oppioidea</taxon>
        <taxon>Oppiidae</taxon>
        <taxon>Oppiella</taxon>
    </lineage>
</organism>
<evidence type="ECO:0000256" key="7">
    <source>
        <dbReference type="ARBA" id="ARBA00023180"/>
    </source>
</evidence>
<dbReference type="GO" id="GO:0003993">
    <property type="term" value="F:acid phosphatase activity"/>
    <property type="evidence" value="ECO:0007669"/>
    <property type="project" value="UniProtKB-EC"/>
</dbReference>
<accession>A0A7R9MA43</accession>
<dbReference type="SUPFAM" id="SSF53254">
    <property type="entry name" value="Phosphoglycerate mutase-like"/>
    <property type="match status" value="2"/>
</dbReference>
<dbReference type="PROSITE" id="PS00778">
    <property type="entry name" value="HIS_ACID_PHOSPHAT_2"/>
    <property type="match status" value="1"/>
</dbReference>
<keyword evidence="6" id="KW-1015">Disulfide bond</keyword>
<feature type="non-terminal residue" evidence="9">
    <location>
        <position position="661"/>
    </location>
</feature>
<dbReference type="Pfam" id="PF00328">
    <property type="entry name" value="His_Phos_2"/>
    <property type="match status" value="2"/>
</dbReference>
<dbReference type="InterPro" id="IPR050645">
    <property type="entry name" value="Histidine_acid_phosphatase"/>
</dbReference>
<reference evidence="9" key="1">
    <citation type="submission" date="2020-11" db="EMBL/GenBank/DDBJ databases">
        <authorList>
            <person name="Tran Van P."/>
        </authorList>
    </citation>
    <scope>NUCLEOTIDE SEQUENCE</scope>
</reference>
<evidence type="ECO:0000256" key="4">
    <source>
        <dbReference type="ARBA" id="ARBA00022729"/>
    </source>
</evidence>
<evidence type="ECO:0000256" key="3">
    <source>
        <dbReference type="ARBA" id="ARBA00012646"/>
    </source>
</evidence>
<evidence type="ECO:0000256" key="8">
    <source>
        <dbReference type="SAM" id="SignalP"/>
    </source>
</evidence>
<dbReference type="EMBL" id="CAJPVJ010009028">
    <property type="protein sequence ID" value="CAG2172297.1"/>
    <property type="molecule type" value="Genomic_DNA"/>
</dbReference>
<gene>
    <name evidence="9" type="ORF">ONB1V03_LOCUS11755</name>
</gene>
<keyword evidence="5" id="KW-0378">Hydrolase</keyword>
<comment type="similarity">
    <text evidence="2">Belongs to the histidine acid phosphatase family.</text>
</comment>
<evidence type="ECO:0000256" key="2">
    <source>
        <dbReference type="ARBA" id="ARBA00005375"/>
    </source>
</evidence>
<proteinExistence type="inferred from homology"/>
<dbReference type="OrthoDB" id="6413031at2759"/>
<dbReference type="Proteomes" id="UP000728032">
    <property type="component" value="Unassembled WGS sequence"/>
</dbReference>
<dbReference type="InterPro" id="IPR033379">
    <property type="entry name" value="Acid_Pase_AS"/>
</dbReference>
<comment type="catalytic activity">
    <reaction evidence="1">
        <text>a phosphate monoester + H2O = an alcohol + phosphate</text>
        <dbReference type="Rhea" id="RHEA:15017"/>
        <dbReference type="ChEBI" id="CHEBI:15377"/>
        <dbReference type="ChEBI" id="CHEBI:30879"/>
        <dbReference type="ChEBI" id="CHEBI:43474"/>
        <dbReference type="ChEBI" id="CHEBI:67140"/>
        <dbReference type="EC" id="3.1.3.2"/>
    </reaction>
</comment>
<feature type="chain" id="PRO_5036211429" description="acid phosphatase" evidence="8">
    <location>
        <begin position="20"/>
        <end position="661"/>
    </location>
</feature>
<evidence type="ECO:0000313" key="10">
    <source>
        <dbReference type="Proteomes" id="UP000728032"/>
    </source>
</evidence>
<feature type="signal peptide" evidence="8">
    <location>
        <begin position="1"/>
        <end position="19"/>
    </location>
</feature>